<evidence type="ECO:0000256" key="1">
    <source>
        <dbReference type="SAM" id="MobiDB-lite"/>
    </source>
</evidence>
<reference evidence="2" key="1">
    <citation type="submission" date="2020-03" db="EMBL/GenBank/DDBJ databases">
        <authorList>
            <person name="Weist P."/>
        </authorList>
    </citation>
    <scope>NUCLEOTIDE SEQUENCE</scope>
</reference>
<keyword evidence="3" id="KW-1185">Reference proteome</keyword>
<sequence>MDRRPLLCLTSRGKRYIITAPGSSGCRRFSFWRSVLAGQPEVILTEFVQQCPPVAGRGDKLHNNYHVRNLSNPEYDSRMAAQLKHWKRRRRKRGEEEDKEDIKEEDEER</sequence>
<dbReference type="PROSITE" id="PS51257">
    <property type="entry name" value="PROKAR_LIPOPROTEIN"/>
    <property type="match status" value="1"/>
</dbReference>
<dbReference type="EMBL" id="CADEAL010004379">
    <property type="protein sequence ID" value="CAB1458242.1"/>
    <property type="molecule type" value="Genomic_DNA"/>
</dbReference>
<name>A0A9N7VS35_PLEPL</name>
<evidence type="ECO:0000313" key="3">
    <source>
        <dbReference type="Proteomes" id="UP001153269"/>
    </source>
</evidence>
<comment type="caution">
    <text evidence="2">The sequence shown here is derived from an EMBL/GenBank/DDBJ whole genome shotgun (WGS) entry which is preliminary data.</text>
</comment>
<protein>
    <submittedName>
        <fullName evidence="2">Uncharacterized protein</fullName>
    </submittedName>
</protein>
<organism evidence="2 3">
    <name type="scientific">Pleuronectes platessa</name>
    <name type="common">European plaice</name>
    <dbReference type="NCBI Taxonomy" id="8262"/>
    <lineage>
        <taxon>Eukaryota</taxon>
        <taxon>Metazoa</taxon>
        <taxon>Chordata</taxon>
        <taxon>Craniata</taxon>
        <taxon>Vertebrata</taxon>
        <taxon>Euteleostomi</taxon>
        <taxon>Actinopterygii</taxon>
        <taxon>Neopterygii</taxon>
        <taxon>Teleostei</taxon>
        <taxon>Neoteleostei</taxon>
        <taxon>Acanthomorphata</taxon>
        <taxon>Carangaria</taxon>
        <taxon>Pleuronectiformes</taxon>
        <taxon>Pleuronectoidei</taxon>
        <taxon>Pleuronectidae</taxon>
        <taxon>Pleuronectes</taxon>
    </lineage>
</organism>
<gene>
    <name evidence="2" type="ORF">PLEPLA_LOCUS46072</name>
</gene>
<feature type="compositionally biased region" description="Basic and acidic residues" evidence="1">
    <location>
        <begin position="93"/>
        <end position="102"/>
    </location>
</feature>
<feature type="region of interest" description="Disordered" evidence="1">
    <location>
        <begin position="83"/>
        <end position="109"/>
    </location>
</feature>
<evidence type="ECO:0000313" key="2">
    <source>
        <dbReference type="EMBL" id="CAB1458242.1"/>
    </source>
</evidence>
<dbReference type="Proteomes" id="UP001153269">
    <property type="component" value="Unassembled WGS sequence"/>
</dbReference>
<accession>A0A9N7VS35</accession>
<dbReference type="AlphaFoldDB" id="A0A9N7VS35"/>
<proteinExistence type="predicted"/>